<dbReference type="Proteomes" id="UP001320876">
    <property type="component" value="Unassembled WGS sequence"/>
</dbReference>
<dbReference type="RefSeq" id="WP_264487512.1">
    <property type="nucleotide sequence ID" value="NZ_JAPDDT010000004.1"/>
</dbReference>
<dbReference type="SUPFAM" id="SSF82171">
    <property type="entry name" value="DPP6 N-terminal domain-like"/>
    <property type="match status" value="1"/>
</dbReference>
<dbReference type="Gene3D" id="2.120.10.30">
    <property type="entry name" value="TolB, C-terminal domain"/>
    <property type="match status" value="2"/>
</dbReference>
<keyword evidence="2" id="KW-1185">Reference proteome</keyword>
<dbReference type="EMBL" id="JAPDDT010000004">
    <property type="protein sequence ID" value="MCW1923407.1"/>
    <property type="molecule type" value="Genomic_DNA"/>
</dbReference>
<dbReference type="Pfam" id="PF07676">
    <property type="entry name" value="PD40"/>
    <property type="match status" value="2"/>
</dbReference>
<dbReference type="InterPro" id="IPR011042">
    <property type="entry name" value="6-blade_b-propeller_TolB-like"/>
</dbReference>
<dbReference type="InterPro" id="IPR011659">
    <property type="entry name" value="WD40"/>
</dbReference>
<organism evidence="1 2">
    <name type="scientific">Luteolibacter arcticus</name>
    <dbReference type="NCBI Taxonomy" id="1581411"/>
    <lineage>
        <taxon>Bacteria</taxon>
        <taxon>Pseudomonadati</taxon>
        <taxon>Verrucomicrobiota</taxon>
        <taxon>Verrucomicrobiia</taxon>
        <taxon>Verrucomicrobiales</taxon>
        <taxon>Verrucomicrobiaceae</taxon>
        <taxon>Luteolibacter</taxon>
    </lineage>
</organism>
<dbReference type="InterPro" id="IPR022223">
    <property type="entry name" value="DUF3748"/>
</dbReference>
<reference evidence="1 2" key="1">
    <citation type="submission" date="2022-10" db="EMBL/GenBank/DDBJ databases">
        <title>Luteolibacter arcticus strain CCTCC AB 2014275, whole genome shotgun sequencing project.</title>
        <authorList>
            <person name="Zhao G."/>
            <person name="Shen L."/>
        </authorList>
    </citation>
    <scope>NUCLEOTIDE SEQUENCE [LARGE SCALE GENOMIC DNA]</scope>
    <source>
        <strain evidence="1 2">CCTCC AB 2014275</strain>
    </source>
</reference>
<evidence type="ECO:0000313" key="2">
    <source>
        <dbReference type="Proteomes" id="UP001320876"/>
    </source>
</evidence>
<proteinExistence type="predicted"/>
<dbReference type="Pfam" id="PF12566">
    <property type="entry name" value="DUF3748"/>
    <property type="match status" value="1"/>
</dbReference>
<accession>A0ABT3GIR8</accession>
<name>A0ABT3GIR8_9BACT</name>
<protein>
    <submittedName>
        <fullName evidence="1">DUF3748 domain-containing protein</fullName>
    </submittedName>
</protein>
<comment type="caution">
    <text evidence="1">The sequence shown here is derived from an EMBL/GenBank/DDBJ whole genome shotgun (WGS) entry which is preliminary data.</text>
</comment>
<gene>
    <name evidence="1" type="ORF">OKA05_12650</name>
</gene>
<evidence type="ECO:0000313" key="1">
    <source>
        <dbReference type="EMBL" id="MCW1923407.1"/>
    </source>
</evidence>
<sequence>MKVLLVMLAASFPVLGVTERVLTRSAAGHLIHNSQVFSRDGRHIVFDSRNDETQLASSARIGVVNIVTGEETVIYETSRSSPQGPGVGAATFSPSSDDIVFIHGLDNASADHPYAAQRRSAAIVSLGAPGKMSRLDARDVTPPFTPGALRGGTHAHHWSGDGTMLSFTYNDAVVPAPGPAPGDLRTIGVIEINSPVTVADARAGDEFSGKGFTVVVVPVKPDPRPGSDELSRACEEGWVGTDGYLRGDGRRQRKAIAFLGTTVARNGSPVSEVFLADLPETFSRVGAEGPLEGASDRLPSPPAGVTIRRLTHTENTARPGLQGPRHWIRSSPDGSTIAFLDEDADGVVQIFGISPAGGEIRTLSRLKESIETPFTWSPDGLHLACSAGGRIIRINARTGASEPLTSRLAADQSPCHGVIFSPDGKHLAFNRRLAQPDGRKFLQVCVLELGGR</sequence>